<evidence type="ECO:0000313" key="3">
    <source>
        <dbReference type="EMBL" id="TMP60852.1"/>
    </source>
</evidence>
<dbReference type="Pfam" id="PF04389">
    <property type="entry name" value="Peptidase_M28"/>
    <property type="match status" value="1"/>
</dbReference>
<dbReference type="AlphaFoldDB" id="A0A5S3XS14"/>
<dbReference type="GO" id="GO:0008235">
    <property type="term" value="F:metalloexopeptidase activity"/>
    <property type="evidence" value="ECO:0007669"/>
    <property type="project" value="InterPro"/>
</dbReference>
<dbReference type="InterPro" id="IPR007484">
    <property type="entry name" value="Peptidase_M28"/>
</dbReference>
<dbReference type="Proteomes" id="UP000307706">
    <property type="component" value="Unassembled WGS sequence"/>
</dbReference>
<dbReference type="Proteomes" id="UP000305730">
    <property type="component" value="Unassembled WGS sequence"/>
</dbReference>
<organism evidence="3 5">
    <name type="scientific">Pseudoalteromonas citrea</name>
    <dbReference type="NCBI Taxonomy" id="43655"/>
    <lineage>
        <taxon>Bacteria</taxon>
        <taxon>Pseudomonadati</taxon>
        <taxon>Pseudomonadota</taxon>
        <taxon>Gammaproteobacteria</taxon>
        <taxon>Alteromonadales</taxon>
        <taxon>Pseudoalteromonadaceae</taxon>
        <taxon>Pseudoalteromonas</taxon>
    </lineage>
</organism>
<dbReference type="OrthoDB" id="1521787at2"/>
<comment type="caution">
    <text evidence="3">The sequence shown here is derived from an EMBL/GenBank/DDBJ whole genome shotgun (WGS) entry which is preliminary data.</text>
</comment>
<evidence type="ECO:0000313" key="2">
    <source>
        <dbReference type="EMBL" id="TMP41346.1"/>
    </source>
</evidence>
<dbReference type="InterPro" id="IPR045175">
    <property type="entry name" value="M28_fam"/>
</dbReference>
<protein>
    <submittedName>
        <fullName evidence="3">Peptidase</fullName>
    </submittedName>
</protein>
<accession>A0A5S3XS14</accession>
<dbReference type="Gene3D" id="3.40.630.10">
    <property type="entry name" value="Zn peptidases"/>
    <property type="match status" value="1"/>
</dbReference>
<proteinExistence type="predicted"/>
<dbReference type="GO" id="GO:0006508">
    <property type="term" value="P:proteolysis"/>
    <property type="evidence" value="ECO:0007669"/>
    <property type="project" value="InterPro"/>
</dbReference>
<dbReference type="EMBL" id="PNCL01000021">
    <property type="protein sequence ID" value="TMP60852.1"/>
    <property type="molecule type" value="Genomic_DNA"/>
</dbReference>
<evidence type="ECO:0000259" key="1">
    <source>
        <dbReference type="Pfam" id="PF04389"/>
    </source>
</evidence>
<name>A0A5S3XS14_9GAMM</name>
<gene>
    <name evidence="3" type="ORF">CWB96_05770</name>
    <name evidence="2" type="ORF">CWB97_14790</name>
</gene>
<reference evidence="4 5" key="1">
    <citation type="submission" date="2017-12" db="EMBL/GenBank/DDBJ databases">
        <authorList>
            <person name="Paulsen S."/>
            <person name="Gram L.K."/>
        </authorList>
    </citation>
    <scope>NUCLEOTIDE SEQUENCE [LARGE SCALE GENOMIC DNA]</scope>
    <source>
        <strain evidence="3 5">S2231</strain>
        <strain evidence="2 4">S2233</strain>
    </source>
</reference>
<dbReference type="PANTHER" id="PTHR12147:SF26">
    <property type="entry name" value="PEPTIDASE M28 DOMAIN-CONTAINING PROTEIN"/>
    <property type="match status" value="1"/>
</dbReference>
<feature type="domain" description="Peptidase M28" evidence="1">
    <location>
        <begin position="65"/>
        <end position="264"/>
    </location>
</feature>
<dbReference type="SUPFAM" id="SSF53187">
    <property type="entry name" value="Zn-dependent exopeptidases"/>
    <property type="match status" value="1"/>
</dbReference>
<reference evidence="5" key="2">
    <citation type="submission" date="2019-06" db="EMBL/GenBank/DDBJ databases">
        <title>Co-occurence of chitin degradation, pigmentation and bioactivity in marine Pseudoalteromonas.</title>
        <authorList>
            <person name="Sonnenschein E.C."/>
            <person name="Bech P.K."/>
        </authorList>
    </citation>
    <scope>NUCLEOTIDE SEQUENCE [LARGE SCALE GENOMIC DNA]</scope>
    <source>
        <strain evidence="5">S2231</strain>
        <strain evidence="2">S2233</strain>
    </source>
</reference>
<dbReference type="EMBL" id="PNCK01000057">
    <property type="protein sequence ID" value="TMP41346.1"/>
    <property type="molecule type" value="Genomic_DNA"/>
</dbReference>
<reference evidence="3" key="3">
    <citation type="submission" date="2019-09" db="EMBL/GenBank/DDBJ databases">
        <title>Co-occurence of chitin degradation, pigmentation and bioactivity in marine Pseudoalteromonas.</title>
        <authorList>
            <person name="Sonnenschein E.C."/>
            <person name="Bech P.K."/>
        </authorList>
    </citation>
    <scope>NUCLEOTIDE SEQUENCE</scope>
    <source>
        <strain evidence="3">S2231</strain>
        <strain evidence="4">S2233</strain>
    </source>
</reference>
<dbReference type="PANTHER" id="PTHR12147">
    <property type="entry name" value="METALLOPEPTIDASE M28 FAMILY MEMBER"/>
    <property type="match status" value="1"/>
</dbReference>
<evidence type="ECO:0000313" key="4">
    <source>
        <dbReference type="Proteomes" id="UP000305730"/>
    </source>
</evidence>
<evidence type="ECO:0000313" key="5">
    <source>
        <dbReference type="Proteomes" id="UP000307706"/>
    </source>
</evidence>
<keyword evidence="4" id="KW-1185">Reference proteome</keyword>
<sequence length="282" mass="31975">MASQLQKDMQMLTSKAHAGRKAGGSEGPNVSAQYIHQRFEQLEYQPFYQSFEFKTGFFSTAKGHNVIATLPCTVAPCEANIVITAHYDHLGGQPSSYYAGANDNASGTSTLLLLAQSLKQVNRRHTVTFVATDAEEKGLYGAKHFVNELEVNKQTILNINLDMLAPNKRNRLYVLHSKQTKFAVELLKKQPSESLRVKIVNSRYKMQRLMDNPRIDWHKASDHYAFAKENIPYLYFGIGEDKNHHTKRDTLESLDFSRFQLVVNFINNFMVGLLDTPLEATN</sequence>